<feature type="compositionally biased region" description="Low complexity" evidence="3">
    <location>
        <begin position="276"/>
        <end position="289"/>
    </location>
</feature>
<evidence type="ECO:0000256" key="2">
    <source>
        <dbReference type="ARBA" id="ARBA00023239"/>
    </source>
</evidence>
<evidence type="ECO:0000313" key="4">
    <source>
        <dbReference type="EMBL" id="GAA4200997.1"/>
    </source>
</evidence>
<keyword evidence="5" id="KW-1185">Reference proteome</keyword>
<dbReference type="PANTHER" id="PTHR33542">
    <property type="entry name" value="SIROHYDROCHLORIN FERROCHELATASE, CHLOROPLASTIC"/>
    <property type="match status" value="1"/>
</dbReference>
<keyword evidence="1" id="KW-0479">Metal-binding</keyword>
<feature type="compositionally biased region" description="Basic and acidic residues" evidence="3">
    <location>
        <begin position="290"/>
        <end position="301"/>
    </location>
</feature>
<evidence type="ECO:0000256" key="3">
    <source>
        <dbReference type="SAM" id="MobiDB-lite"/>
    </source>
</evidence>
<dbReference type="CDD" id="cd03416">
    <property type="entry name" value="CbiX_SirB_N"/>
    <property type="match status" value="1"/>
</dbReference>
<evidence type="ECO:0008006" key="6">
    <source>
        <dbReference type="Google" id="ProtNLM"/>
    </source>
</evidence>
<dbReference type="InterPro" id="IPR002762">
    <property type="entry name" value="CbiX-like"/>
</dbReference>
<dbReference type="Gene3D" id="3.40.50.1400">
    <property type="match status" value="2"/>
</dbReference>
<sequence length="301" mass="30441">MTTLVLAGHGTRSARGEETLAGLRDLVRGGRRGTRVEQAFLEISSPLLADVLPSLPGPVVVVPLLLAGGYHVHIDLPSVVAEARPDAVVAAPLGPHALLTSVLARRLSAAGLRAADSVILGAAGSSDPAALADVRAAARLLAVRLSRPVTAAFAATGSPSVAEALDRLRSGPAPRIALASYLLAPGFFQDRLEASGADLVAAPLGVDADLAALVWARFDQARLASVAPGGVRARPASVPAGPGQARQAPQGAGRPGSGGVRLAPVVPDADQTRRGSSLSSWTISSAASSRDGRESGPRRIS</sequence>
<dbReference type="PANTHER" id="PTHR33542:SF5">
    <property type="entry name" value="FERROCHELATASE CHE1"/>
    <property type="match status" value="1"/>
</dbReference>
<dbReference type="InterPro" id="IPR050963">
    <property type="entry name" value="Sirohydro_Cobaltochel/CbiX"/>
</dbReference>
<reference evidence="5" key="1">
    <citation type="journal article" date="2019" name="Int. J. Syst. Evol. Microbiol.">
        <title>The Global Catalogue of Microorganisms (GCM) 10K type strain sequencing project: providing services to taxonomists for standard genome sequencing and annotation.</title>
        <authorList>
            <consortium name="The Broad Institute Genomics Platform"/>
            <consortium name="The Broad Institute Genome Sequencing Center for Infectious Disease"/>
            <person name="Wu L."/>
            <person name="Ma J."/>
        </authorList>
    </citation>
    <scope>NUCLEOTIDE SEQUENCE [LARGE SCALE GENOMIC DNA]</scope>
    <source>
        <strain evidence="5">JCM 17388</strain>
    </source>
</reference>
<dbReference type="RefSeq" id="WP_344920974.1">
    <property type="nucleotide sequence ID" value="NZ_BAABAQ010000011.1"/>
</dbReference>
<dbReference type="EMBL" id="BAABAQ010000011">
    <property type="protein sequence ID" value="GAA4200997.1"/>
    <property type="molecule type" value="Genomic_DNA"/>
</dbReference>
<gene>
    <name evidence="4" type="ORF">GCM10022252_55060</name>
</gene>
<proteinExistence type="predicted"/>
<comment type="caution">
    <text evidence="4">The sequence shown here is derived from an EMBL/GenBank/DDBJ whole genome shotgun (WGS) entry which is preliminary data.</text>
</comment>
<dbReference type="SUPFAM" id="SSF53800">
    <property type="entry name" value="Chelatase"/>
    <property type="match status" value="1"/>
</dbReference>
<evidence type="ECO:0000313" key="5">
    <source>
        <dbReference type="Proteomes" id="UP001501251"/>
    </source>
</evidence>
<accession>A0ABP8B8S9</accession>
<dbReference type="Proteomes" id="UP001501251">
    <property type="component" value="Unassembled WGS sequence"/>
</dbReference>
<protein>
    <recommendedName>
        <fullName evidence="6">Cobalamin biosynthesis protein CbiX</fullName>
    </recommendedName>
</protein>
<organism evidence="4 5">
    <name type="scientific">Streptosporangium oxazolinicum</name>
    <dbReference type="NCBI Taxonomy" id="909287"/>
    <lineage>
        <taxon>Bacteria</taxon>
        <taxon>Bacillati</taxon>
        <taxon>Actinomycetota</taxon>
        <taxon>Actinomycetes</taxon>
        <taxon>Streptosporangiales</taxon>
        <taxon>Streptosporangiaceae</taxon>
        <taxon>Streptosporangium</taxon>
    </lineage>
</organism>
<dbReference type="Pfam" id="PF01903">
    <property type="entry name" value="CbiX"/>
    <property type="match status" value="2"/>
</dbReference>
<feature type="region of interest" description="Disordered" evidence="3">
    <location>
        <begin position="230"/>
        <end position="301"/>
    </location>
</feature>
<keyword evidence="2" id="KW-0456">Lyase</keyword>
<name>A0ABP8B8S9_9ACTN</name>
<evidence type="ECO:0000256" key="1">
    <source>
        <dbReference type="ARBA" id="ARBA00022723"/>
    </source>
</evidence>